<sequence>MSRQINCCFLKTRIMSAFSIIWAPHVVCRTIFKPNGITLLKSLKGWMKIKKMLVVLDWCGWKGEGGNMSTGSRCVVGGKYTLLPATVVEGTKLGTSPSPYGAVSASADRPVKGVALPALAGDAGEGETATGLGVMGGVPRLRLAAEAGGGAAVS</sequence>
<keyword evidence="2" id="KW-1185">Reference proteome</keyword>
<accession>A0AAV2QQ45</accession>
<dbReference type="Proteomes" id="UP001497623">
    <property type="component" value="Unassembled WGS sequence"/>
</dbReference>
<evidence type="ECO:0000313" key="2">
    <source>
        <dbReference type="Proteomes" id="UP001497623"/>
    </source>
</evidence>
<dbReference type="EMBL" id="CAXKWB010008216">
    <property type="protein sequence ID" value="CAL4090154.1"/>
    <property type="molecule type" value="Genomic_DNA"/>
</dbReference>
<organism evidence="1 2">
    <name type="scientific">Meganyctiphanes norvegica</name>
    <name type="common">Northern krill</name>
    <name type="synonym">Thysanopoda norvegica</name>
    <dbReference type="NCBI Taxonomy" id="48144"/>
    <lineage>
        <taxon>Eukaryota</taxon>
        <taxon>Metazoa</taxon>
        <taxon>Ecdysozoa</taxon>
        <taxon>Arthropoda</taxon>
        <taxon>Crustacea</taxon>
        <taxon>Multicrustacea</taxon>
        <taxon>Malacostraca</taxon>
        <taxon>Eumalacostraca</taxon>
        <taxon>Eucarida</taxon>
        <taxon>Euphausiacea</taxon>
        <taxon>Euphausiidae</taxon>
        <taxon>Meganyctiphanes</taxon>
    </lineage>
</organism>
<protein>
    <submittedName>
        <fullName evidence="1">Uncharacterized protein</fullName>
    </submittedName>
</protein>
<comment type="caution">
    <text evidence="1">The sequence shown here is derived from an EMBL/GenBank/DDBJ whole genome shotgun (WGS) entry which is preliminary data.</text>
</comment>
<proteinExistence type="predicted"/>
<reference evidence="1 2" key="1">
    <citation type="submission" date="2024-05" db="EMBL/GenBank/DDBJ databases">
        <authorList>
            <person name="Wallberg A."/>
        </authorList>
    </citation>
    <scope>NUCLEOTIDE SEQUENCE [LARGE SCALE GENOMIC DNA]</scope>
</reference>
<gene>
    <name evidence="1" type="ORF">MNOR_LOCUS13969</name>
</gene>
<evidence type="ECO:0000313" key="1">
    <source>
        <dbReference type="EMBL" id="CAL4090154.1"/>
    </source>
</evidence>
<name>A0AAV2QQ45_MEGNR</name>
<dbReference type="AlphaFoldDB" id="A0AAV2QQ45"/>